<evidence type="ECO:0000256" key="6">
    <source>
        <dbReference type="ARBA" id="ARBA00022968"/>
    </source>
</evidence>
<dbReference type="GO" id="GO:0016758">
    <property type="term" value="F:hexosyltransferase activity"/>
    <property type="evidence" value="ECO:0007669"/>
    <property type="project" value="InterPro"/>
</dbReference>
<evidence type="ECO:0000256" key="1">
    <source>
        <dbReference type="ARBA" id="ARBA00004323"/>
    </source>
</evidence>
<evidence type="ECO:0000256" key="2">
    <source>
        <dbReference type="ARBA" id="ARBA00008661"/>
    </source>
</evidence>
<protein>
    <recommendedName>
        <fullName evidence="10">Hexosyltransferase</fullName>
        <ecNumber evidence="10">2.4.1.-</ecNumber>
    </recommendedName>
</protein>
<evidence type="ECO:0000256" key="8">
    <source>
        <dbReference type="ARBA" id="ARBA00023034"/>
    </source>
</evidence>
<reference evidence="11" key="2">
    <citation type="submission" date="2015-06" db="UniProtKB">
        <authorList>
            <consortium name="EnsemblMetazoa"/>
        </authorList>
    </citation>
    <scope>IDENTIFICATION</scope>
</reference>
<dbReference type="PANTHER" id="PTHR11214">
    <property type="entry name" value="BETA-1,3-N-ACETYLGLUCOSAMINYLTRANSFERASE"/>
    <property type="match status" value="1"/>
</dbReference>
<dbReference type="InterPro" id="IPR002659">
    <property type="entry name" value="Glyco_trans_31"/>
</dbReference>
<comment type="subcellular location">
    <subcellularLocation>
        <location evidence="1 10">Golgi apparatus membrane</location>
        <topology evidence="1 10">Single-pass type II membrane protein</topology>
    </subcellularLocation>
</comment>
<keyword evidence="9 10" id="KW-0472">Membrane</keyword>
<dbReference type="eggNOG" id="KOG2287">
    <property type="taxonomic scope" value="Eukaryota"/>
</dbReference>
<name>T1JVV8_TETUR</name>
<dbReference type="GO" id="GO:0006493">
    <property type="term" value="P:protein O-linked glycosylation"/>
    <property type="evidence" value="ECO:0007669"/>
    <property type="project" value="TreeGrafter"/>
</dbReference>
<evidence type="ECO:0000256" key="9">
    <source>
        <dbReference type="ARBA" id="ARBA00023136"/>
    </source>
</evidence>
<organism evidence="11 12">
    <name type="scientific">Tetranychus urticae</name>
    <name type="common">Two-spotted spider mite</name>
    <dbReference type="NCBI Taxonomy" id="32264"/>
    <lineage>
        <taxon>Eukaryota</taxon>
        <taxon>Metazoa</taxon>
        <taxon>Ecdysozoa</taxon>
        <taxon>Arthropoda</taxon>
        <taxon>Chelicerata</taxon>
        <taxon>Arachnida</taxon>
        <taxon>Acari</taxon>
        <taxon>Acariformes</taxon>
        <taxon>Trombidiformes</taxon>
        <taxon>Prostigmata</taxon>
        <taxon>Eleutherengona</taxon>
        <taxon>Raphignathae</taxon>
        <taxon>Tetranychoidea</taxon>
        <taxon>Tetranychidae</taxon>
        <taxon>Tetranychus</taxon>
    </lineage>
</organism>
<sequence>MEKNIHKNGYKLVNGSNSSPKHTYKINLERTKIPRIRQVNGVIKGKSQHSSQRKIIPSFYGFLTIFVVTLLVILVNKIPTGPRSYPDLQYQARLKANYFKPIANLSQFVLETELLIKPRLDELEDIRLVVIVSSSVQHFDQRQAIRDTWSKLINYHQQKLFFIIGKPTPQGNSLDNSSISNSSKHMSDDANKLTYPIFDHQNNPSDPMMSKLNEQIVQEDLSFNDLIQYDFYDSYYNLTLKSLLILRYFNQEILNLTKIPNGMNLKIKKPIFLFKVDDDMFVQVNNLIKLIDKLMVAFKVRKIPWNHRQEGYKILLGGLIKKAQPIRDPKSKYFVPFSVYPYNIYPNYLSGTGYLIYFFLEDLYITGFCATKAVKMYDDYRYRYHEDQLMDIQLMHNFGFRFRFREIGSSFDICGYISPYIITVHGLSPKYLWSRINQPAKTAAYCNSRNKKRKG</sequence>
<reference evidence="12" key="1">
    <citation type="submission" date="2011-08" db="EMBL/GenBank/DDBJ databases">
        <authorList>
            <person name="Rombauts S."/>
        </authorList>
    </citation>
    <scope>NUCLEOTIDE SEQUENCE</scope>
    <source>
        <strain evidence="12">London</strain>
    </source>
</reference>
<evidence type="ECO:0000256" key="5">
    <source>
        <dbReference type="ARBA" id="ARBA00022692"/>
    </source>
</evidence>
<dbReference type="Proteomes" id="UP000015104">
    <property type="component" value="Unassembled WGS sequence"/>
</dbReference>
<dbReference type="GO" id="GO:0000139">
    <property type="term" value="C:Golgi membrane"/>
    <property type="evidence" value="ECO:0007669"/>
    <property type="project" value="UniProtKB-SubCell"/>
</dbReference>
<keyword evidence="4" id="KW-0808">Transferase</keyword>
<evidence type="ECO:0000256" key="10">
    <source>
        <dbReference type="RuleBase" id="RU363063"/>
    </source>
</evidence>
<keyword evidence="6 10" id="KW-0735">Signal-anchor</keyword>
<proteinExistence type="inferred from homology"/>
<evidence type="ECO:0000256" key="4">
    <source>
        <dbReference type="ARBA" id="ARBA00022679"/>
    </source>
</evidence>
<keyword evidence="5 10" id="KW-0812">Transmembrane</keyword>
<dbReference type="EC" id="2.4.1.-" evidence="10"/>
<dbReference type="HOGENOM" id="CLU_601770_0_0_1"/>
<dbReference type="EMBL" id="CAEY01000797">
    <property type="status" value="NOT_ANNOTATED_CDS"/>
    <property type="molecule type" value="Genomic_DNA"/>
</dbReference>
<evidence type="ECO:0000313" key="11">
    <source>
        <dbReference type="EnsemblMetazoa" id="tetur02g05970.1"/>
    </source>
</evidence>
<dbReference type="PANTHER" id="PTHR11214:SF314">
    <property type="entry name" value="HEXOSYLTRANSFERASE"/>
    <property type="match status" value="1"/>
</dbReference>
<keyword evidence="8 10" id="KW-0333">Golgi apparatus</keyword>
<evidence type="ECO:0000256" key="3">
    <source>
        <dbReference type="ARBA" id="ARBA00022676"/>
    </source>
</evidence>
<keyword evidence="7 10" id="KW-1133">Transmembrane helix</keyword>
<dbReference type="Gene3D" id="3.90.550.50">
    <property type="match status" value="1"/>
</dbReference>
<dbReference type="Pfam" id="PF01762">
    <property type="entry name" value="Galactosyl_T"/>
    <property type="match status" value="1"/>
</dbReference>
<evidence type="ECO:0000313" key="12">
    <source>
        <dbReference type="Proteomes" id="UP000015104"/>
    </source>
</evidence>
<dbReference type="EnsemblMetazoa" id="tetur02g05970.1">
    <property type="protein sequence ID" value="tetur02g05970.1"/>
    <property type="gene ID" value="tetur02g05970"/>
</dbReference>
<accession>T1JVV8</accession>
<feature type="transmembrane region" description="Helical" evidence="10">
    <location>
        <begin position="55"/>
        <end position="75"/>
    </location>
</feature>
<comment type="similarity">
    <text evidence="2 10">Belongs to the glycosyltransferase 31 family.</text>
</comment>
<keyword evidence="3 10" id="KW-0328">Glycosyltransferase</keyword>
<keyword evidence="12" id="KW-1185">Reference proteome</keyword>
<dbReference type="AlphaFoldDB" id="T1JVV8"/>
<evidence type="ECO:0000256" key="7">
    <source>
        <dbReference type="ARBA" id="ARBA00022989"/>
    </source>
</evidence>